<evidence type="ECO:0000256" key="3">
    <source>
        <dbReference type="ARBA" id="ARBA00023125"/>
    </source>
</evidence>
<dbReference type="SMART" id="SM00338">
    <property type="entry name" value="BRLZ"/>
    <property type="match status" value="1"/>
</dbReference>
<keyword evidence="4" id="KW-0804">Transcription</keyword>
<keyword evidence="6" id="KW-0175">Coiled coil</keyword>
<feature type="region of interest" description="Disordered" evidence="7">
    <location>
        <begin position="67"/>
        <end position="127"/>
    </location>
</feature>
<evidence type="ECO:0000259" key="8">
    <source>
        <dbReference type="PROSITE" id="PS50217"/>
    </source>
</evidence>
<dbReference type="PROSITE" id="PS50217">
    <property type="entry name" value="BZIP"/>
    <property type="match status" value="1"/>
</dbReference>
<dbReference type="GO" id="GO:0001228">
    <property type="term" value="F:DNA-binding transcription activator activity, RNA polymerase II-specific"/>
    <property type="evidence" value="ECO:0007669"/>
    <property type="project" value="TreeGrafter"/>
</dbReference>
<name>A0A0C9W202_SPHS4</name>
<feature type="compositionally biased region" description="Polar residues" evidence="7">
    <location>
        <begin position="67"/>
        <end position="77"/>
    </location>
</feature>
<reference evidence="9 10" key="1">
    <citation type="submission" date="2014-06" db="EMBL/GenBank/DDBJ databases">
        <title>Evolutionary Origins and Diversification of the Mycorrhizal Mutualists.</title>
        <authorList>
            <consortium name="DOE Joint Genome Institute"/>
            <consortium name="Mycorrhizal Genomics Consortium"/>
            <person name="Kohler A."/>
            <person name="Kuo A."/>
            <person name="Nagy L.G."/>
            <person name="Floudas D."/>
            <person name="Copeland A."/>
            <person name="Barry K.W."/>
            <person name="Cichocki N."/>
            <person name="Veneault-Fourrey C."/>
            <person name="LaButti K."/>
            <person name="Lindquist E.A."/>
            <person name="Lipzen A."/>
            <person name="Lundell T."/>
            <person name="Morin E."/>
            <person name="Murat C."/>
            <person name="Riley R."/>
            <person name="Ohm R."/>
            <person name="Sun H."/>
            <person name="Tunlid A."/>
            <person name="Henrissat B."/>
            <person name="Grigoriev I.V."/>
            <person name="Hibbett D.S."/>
            <person name="Martin F."/>
        </authorList>
    </citation>
    <scope>NUCLEOTIDE SEQUENCE [LARGE SCALE GENOMIC DNA]</scope>
    <source>
        <strain evidence="9 10">SS14</strain>
    </source>
</reference>
<dbReference type="Gene3D" id="1.20.5.170">
    <property type="match status" value="1"/>
</dbReference>
<organism evidence="9 10">
    <name type="scientific">Sphaerobolus stellatus (strain SS14)</name>
    <dbReference type="NCBI Taxonomy" id="990650"/>
    <lineage>
        <taxon>Eukaryota</taxon>
        <taxon>Fungi</taxon>
        <taxon>Dikarya</taxon>
        <taxon>Basidiomycota</taxon>
        <taxon>Agaricomycotina</taxon>
        <taxon>Agaricomycetes</taxon>
        <taxon>Phallomycetidae</taxon>
        <taxon>Geastrales</taxon>
        <taxon>Sphaerobolaceae</taxon>
        <taxon>Sphaerobolus</taxon>
    </lineage>
</organism>
<evidence type="ECO:0000313" key="9">
    <source>
        <dbReference type="EMBL" id="KIJ45610.1"/>
    </source>
</evidence>
<dbReference type="Pfam" id="PF07716">
    <property type="entry name" value="bZIP_2"/>
    <property type="match status" value="1"/>
</dbReference>
<dbReference type="Proteomes" id="UP000054279">
    <property type="component" value="Unassembled WGS sequence"/>
</dbReference>
<feature type="compositionally biased region" description="Basic and acidic residues" evidence="7">
    <location>
        <begin position="78"/>
        <end position="91"/>
    </location>
</feature>
<dbReference type="PANTHER" id="PTHR13044:SF14">
    <property type="entry name" value="CRYPTOCEPHAL, ISOFORM A"/>
    <property type="match status" value="1"/>
</dbReference>
<dbReference type="InterPro" id="IPR004827">
    <property type="entry name" value="bZIP"/>
</dbReference>
<protein>
    <recommendedName>
        <fullName evidence="8">BZIP domain-containing protein</fullName>
    </recommendedName>
</protein>
<dbReference type="OrthoDB" id="1939598at2759"/>
<evidence type="ECO:0000256" key="4">
    <source>
        <dbReference type="ARBA" id="ARBA00023163"/>
    </source>
</evidence>
<dbReference type="InterPro" id="IPR046347">
    <property type="entry name" value="bZIP_sf"/>
</dbReference>
<keyword evidence="5" id="KW-0539">Nucleus</keyword>
<accession>A0A0C9W202</accession>
<sequence length="127" mass="14389">MEDKRQRNTAASARFRIKKKQKTLELERTVSDLTSRAAELEREATNLRRENSWLKEIVILKGRQNIASSQMAAQETSSHPERKPSRNGRDVTEEESSEDSSSEEEDTKGKGKGKGRGKGKERASSRK</sequence>
<dbReference type="PANTHER" id="PTHR13044">
    <property type="entry name" value="ACTIVATING TRANSCRIPTION FACTOR ATF 4/5"/>
    <property type="match status" value="1"/>
</dbReference>
<dbReference type="GO" id="GO:0000977">
    <property type="term" value="F:RNA polymerase II transcription regulatory region sequence-specific DNA binding"/>
    <property type="evidence" value="ECO:0007669"/>
    <property type="project" value="TreeGrafter"/>
</dbReference>
<evidence type="ECO:0000256" key="2">
    <source>
        <dbReference type="ARBA" id="ARBA00023015"/>
    </source>
</evidence>
<dbReference type="PROSITE" id="PS00036">
    <property type="entry name" value="BZIP_BASIC"/>
    <property type="match status" value="1"/>
</dbReference>
<keyword evidence="10" id="KW-1185">Reference proteome</keyword>
<dbReference type="HOGENOM" id="CLU_1971899_0_0_1"/>
<keyword evidence="3" id="KW-0238">DNA-binding</keyword>
<evidence type="ECO:0000256" key="7">
    <source>
        <dbReference type="SAM" id="MobiDB-lite"/>
    </source>
</evidence>
<dbReference type="EMBL" id="KN837111">
    <property type="protein sequence ID" value="KIJ45610.1"/>
    <property type="molecule type" value="Genomic_DNA"/>
</dbReference>
<gene>
    <name evidence="9" type="ORF">M422DRAFT_166226</name>
</gene>
<keyword evidence="2" id="KW-0805">Transcription regulation</keyword>
<feature type="domain" description="BZIP" evidence="8">
    <location>
        <begin position="1"/>
        <end position="56"/>
    </location>
</feature>
<evidence type="ECO:0000256" key="6">
    <source>
        <dbReference type="SAM" id="Coils"/>
    </source>
</evidence>
<dbReference type="AlphaFoldDB" id="A0A0C9W202"/>
<evidence type="ECO:0000313" key="10">
    <source>
        <dbReference type="Proteomes" id="UP000054279"/>
    </source>
</evidence>
<dbReference type="GO" id="GO:0005634">
    <property type="term" value="C:nucleus"/>
    <property type="evidence" value="ECO:0007669"/>
    <property type="project" value="UniProtKB-SubCell"/>
</dbReference>
<evidence type="ECO:0000256" key="5">
    <source>
        <dbReference type="ARBA" id="ARBA00023242"/>
    </source>
</evidence>
<proteinExistence type="predicted"/>
<feature type="coiled-coil region" evidence="6">
    <location>
        <begin position="23"/>
        <end position="57"/>
    </location>
</feature>
<feature type="compositionally biased region" description="Basic and acidic residues" evidence="7">
    <location>
        <begin position="118"/>
        <end position="127"/>
    </location>
</feature>
<comment type="subcellular location">
    <subcellularLocation>
        <location evidence="1">Nucleus</location>
    </subcellularLocation>
</comment>
<dbReference type="SUPFAM" id="SSF57959">
    <property type="entry name" value="Leucine zipper domain"/>
    <property type="match status" value="1"/>
</dbReference>
<evidence type="ECO:0000256" key="1">
    <source>
        <dbReference type="ARBA" id="ARBA00004123"/>
    </source>
</evidence>
<feature type="compositionally biased region" description="Acidic residues" evidence="7">
    <location>
        <begin position="92"/>
        <end position="106"/>
    </location>
</feature>